<comment type="cofactor">
    <cofactor evidence="9">
        <name>Zn(2+)</name>
        <dbReference type="ChEBI" id="CHEBI:29105"/>
    </cofactor>
    <text evidence="9">Binds 1 zinc ion per subunit.</text>
</comment>
<comment type="caution">
    <text evidence="11">The sequence shown here is derived from an EMBL/GenBank/DDBJ whole genome shotgun (WGS) entry which is preliminary data.</text>
</comment>
<dbReference type="GO" id="GO:0005829">
    <property type="term" value="C:cytosol"/>
    <property type="evidence" value="ECO:0007669"/>
    <property type="project" value="TreeGrafter"/>
</dbReference>
<reference evidence="11 12" key="1">
    <citation type="submission" date="2024-01" db="EMBL/GenBank/DDBJ databases">
        <title>A telomere-to-telomere, gap-free genome of sweet tea (Lithocarpus litseifolius).</title>
        <authorList>
            <person name="Zhou J."/>
        </authorList>
    </citation>
    <scope>NUCLEOTIDE SEQUENCE [LARGE SCALE GENOMIC DNA]</scope>
    <source>
        <strain evidence="11">Zhou-2022a</strain>
        <tissue evidence="11">Leaf</tissue>
    </source>
</reference>
<dbReference type="GO" id="GO:0004523">
    <property type="term" value="F:RNA-DNA hybrid ribonuclease activity"/>
    <property type="evidence" value="ECO:0007669"/>
    <property type="project" value="InterPro"/>
</dbReference>
<feature type="binding site" evidence="9">
    <location>
        <position position="455"/>
    </location>
    <ligand>
        <name>Zn(2+)</name>
        <dbReference type="ChEBI" id="CHEBI:29105"/>
        <note>catalytic</note>
    </ligand>
</feature>
<keyword evidence="6 9" id="KW-0862">Zinc</keyword>
<protein>
    <recommendedName>
        <fullName evidence="3">AMP deaminase</fullName>
        <ecNumber evidence="3">3.5.4.6</ecNumber>
    </recommendedName>
</protein>
<evidence type="ECO:0000256" key="3">
    <source>
        <dbReference type="ARBA" id="ARBA00012775"/>
    </source>
</evidence>
<name>A0AAW2D4G7_9ROSI</name>
<feature type="domain" description="RNase H type-1" evidence="10">
    <location>
        <begin position="75"/>
        <end position="193"/>
    </location>
</feature>
<evidence type="ECO:0000256" key="2">
    <source>
        <dbReference type="ARBA" id="ARBA00006676"/>
    </source>
</evidence>
<feature type="binding site" evidence="9">
    <location>
        <position position="453"/>
    </location>
    <ligand>
        <name>Zn(2+)</name>
        <dbReference type="ChEBI" id="CHEBI:29105"/>
        <note>catalytic</note>
    </ligand>
</feature>
<keyword evidence="12" id="KW-1185">Reference proteome</keyword>
<accession>A0AAW2D4G7</accession>
<evidence type="ECO:0000259" key="10">
    <source>
        <dbReference type="Pfam" id="PF13456"/>
    </source>
</evidence>
<dbReference type="GO" id="GO:0046872">
    <property type="term" value="F:metal ion binding"/>
    <property type="evidence" value="ECO:0007669"/>
    <property type="project" value="UniProtKB-KW"/>
</dbReference>
<evidence type="ECO:0000256" key="5">
    <source>
        <dbReference type="ARBA" id="ARBA00022801"/>
    </source>
</evidence>
<comment type="pathway">
    <text evidence="1">Purine metabolism; IMP biosynthesis via salvage pathway; IMP from AMP: step 1/1.</text>
</comment>
<dbReference type="PANTHER" id="PTHR11359">
    <property type="entry name" value="AMP DEAMINASE"/>
    <property type="match status" value="1"/>
</dbReference>
<dbReference type="GO" id="GO:0003876">
    <property type="term" value="F:AMP deaminase activity"/>
    <property type="evidence" value="ECO:0007669"/>
    <property type="project" value="UniProtKB-EC"/>
</dbReference>
<dbReference type="EMBL" id="JAZDWU010000004">
    <property type="protein sequence ID" value="KAL0004000.1"/>
    <property type="molecule type" value="Genomic_DNA"/>
</dbReference>
<dbReference type="GO" id="GO:0046033">
    <property type="term" value="P:AMP metabolic process"/>
    <property type="evidence" value="ECO:0007669"/>
    <property type="project" value="TreeGrafter"/>
</dbReference>
<evidence type="ECO:0000256" key="4">
    <source>
        <dbReference type="ARBA" id="ARBA00022723"/>
    </source>
</evidence>
<keyword evidence="7" id="KW-0546">Nucleotide metabolism</keyword>
<dbReference type="Pfam" id="PF13456">
    <property type="entry name" value="RVT_3"/>
    <property type="match status" value="1"/>
</dbReference>
<evidence type="ECO:0000256" key="6">
    <source>
        <dbReference type="ARBA" id="ARBA00022833"/>
    </source>
</evidence>
<evidence type="ECO:0000313" key="11">
    <source>
        <dbReference type="EMBL" id="KAL0004000.1"/>
    </source>
</evidence>
<evidence type="ECO:0000256" key="9">
    <source>
        <dbReference type="PIRSR" id="PIRSR606329-3"/>
    </source>
</evidence>
<evidence type="ECO:0000256" key="1">
    <source>
        <dbReference type="ARBA" id="ARBA00004955"/>
    </source>
</evidence>
<keyword evidence="4 9" id="KW-0479">Metal-binding</keyword>
<dbReference type="InterPro" id="IPR002156">
    <property type="entry name" value="RNaseH_domain"/>
</dbReference>
<proteinExistence type="inferred from homology"/>
<evidence type="ECO:0000256" key="7">
    <source>
        <dbReference type="ARBA" id="ARBA00023080"/>
    </source>
</evidence>
<feature type="binding site" evidence="8">
    <location>
        <position position="455"/>
    </location>
    <ligand>
        <name>substrate</name>
    </ligand>
</feature>
<gene>
    <name evidence="11" type="ORF">SO802_011561</name>
</gene>
<organism evidence="11 12">
    <name type="scientific">Lithocarpus litseifolius</name>
    <dbReference type="NCBI Taxonomy" id="425828"/>
    <lineage>
        <taxon>Eukaryota</taxon>
        <taxon>Viridiplantae</taxon>
        <taxon>Streptophyta</taxon>
        <taxon>Embryophyta</taxon>
        <taxon>Tracheophyta</taxon>
        <taxon>Spermatophyta</taxon>
        <taxon>Magnoliopsida</taxon>
        <taxon>eudicotyledons</taxon>
        <taxon>Gunneridae</taxon>
        <taxon>Pentapetalae</taxon>
        <taxon>rosids</taxon>
        <taxon>fabids</taxon>
        <taxon>Fagales</taxon>
        <taxon>Fagaceae</taxon>
        <taxon>Lithocarpus</taxon>
    </lineage>
</organism>
<dbReference type="PANTHER" id="PTHR11359:SF14">
    <property type="entry name" value="AMP DEAMINASE"/>
    <property type="match status" value="1"/>
</dbReference>
<dbReference type="SUPFAM" id="SSF51556">
    <property type="entry name" value="Metallo-dependent hydrolases"/>
    <property type="match status" value="1"/>
</dbReference>
<dbReference type="Gene3D" id="3.30.420.10">
    <property type="entry name" value="Ribonuclease H-like superfamily/Ribonuclease H"/>
    <property type="match status" value="1"/>
</dbReference>
<dbReference type="Gene3D" id="4.10.800.20">
    <property type="match status" value="1"/>
</dbReference>
<dbReference type="AlphaFoldDB" id="A0AAW2D4G7"/>
<dbReference type="InterPro" id="IPR006329">
    <property type="entry name" value="AMPD"/>
</dbReference>
<dbReference type="InterPro" id="IPR036397">
    <property type="entry name" value="RNaseH_sf"/>
</dbReference>
<evidence type="ECO:0000256" key="8">
    <source>
        <dbReference type="PIRSR" id="PIRSR606329-2"/>
    </source>
</evidence>
<evidence type="ECO:0000313" key="12">
    <source>
        <dbReference type="Proteomes" id="UP001459277"/>
    </source>
</evidence>
<dbReference type="FunFam" id="4.10.800.20:FF:000001">
    <property type="entry name" value="AMP deaminase"/>
    <property type="match status" value="1"/>
</dbReference>
<keyword evidence="5" id="KW-0378">Hydrolase</keyword>
<dbReference type="EC" id="3.5.4.6" evidence="3"/>
<dbReference type="Proteomes" id="UP001459277">
    <property type="component" value="Unassembled WGS sequence"/>
</dbReference>
<sequence>MASTPVEVQKVLHMMFAFYCKSRGILRDSSYHGKKKFLIYGTSSGVHNSSWKPSQKHLYTVNINAAVQRYRANLGKKLGGTGFVVRDQDYYPICCGSSWTINDNEEVLDLDVKAAYRWGKLIIDRYKLNDFNIQMDSNYIPAKLSRNKKYKETKVDQTLKMIRSKMLEEKDCNIEFEWISSHINTVADSFAKLGCDIHFAKENGGDLTRVLPSHEFYDLTDYPKWSGDDEYGFSEFFDESTYVTWDGETGYPAGFKEVLFNSFRNKIIIPTDTSGDATTITFPEFNISDPIGKQILENIDVLASLITNKEISRLIIQFWCMDEDNPREEVLVDVNHLHKEKEKNPVNDLYKLLESFQIQKEKTTAKPFTEGVLKLYAQYTKSTDKINSDIKHSVLNPIVEFHRRWKYFGSVAYQITITTQLPESEDDLHRFEAYKEKLHDLPIVLCIRKVDAHVHHSACMNQKRLLRFIKSKLRKEPDEVVIFRDGNMTLKEVFESLDLAGYDLNVDLLDVHANKSTFHRFDNFNLKYNPCGHSRLREIFLKQENLIKDHGELVDENDTNDSSELEEGCNINYDLIVSHFVIQFCEEPIWIWLNHPENCGKVKKIGSEKSLEAKGNIDILCTFRFLKLWSKVASFVDPNSDVEESRIYVQTGKRLQIKYLVQCSVSKMFVELGHNKSDASCDWWLQNSSEQSKTSNLVANVAAMLDFIKLQL</sequence>
<dbReference type="GO" id="GO:0032264">
    <property type="term" value="P:IMP salvage"/>
    <property type="evidence" value="ECO:0007669"/>
    <property type="project" value="InterPro"/>
</dbReference>
<dbReference type="GO" id="GO:0003676">
    <property type="term" value="F:nucleic acid binding"/>
    <property type="evidence" value="ECO:0007669"/>
    <property type="project" value="InterPro"/>
</dbReference>
<dbReference type="InterPro" id="IPR032466">
    <property type="entry name" value="Metal_Hydrolase"/>
</dbReference>
<comment type="similarity">
    <text evidence="2">Belongs to the metallo-dependent hydrolases superfamily. Adenosine and AMP deaminases family.</text>
</comment>
<dbReference type="Pfam" id="PF19326">
    <property type="entry name" value="AMP_deaminase"/>
    <property type="match status" value="1"/>
</dbReference>